<keyword evidence="2" id="KW-1185">Reference proteome</keyword>
<name>A0ABZ0HP09_9HYPH</name>
<evidence type="ECO:0000313" key="2">
    <source>
        <dbReference type="Proteomes" id="UP001626536"/>
    </source>
</evidence>
<reference evidence="1 2" key="1">
    <citation type="submission" date="2023-10" db="EMBL/GenBank/DDBJ databases">
        <title>Novel methanotroph of the genus Methylocapsa from a subarctic wetland.</title>
        <authorList>
            <person name="Belova S.E."/>
            <person name="Oshkin I.Y."/>
            <person name="Miroshnikov K."/>
            <person name="Dedysh S.N."/>
        </authorList>
    </citation>
    <scope>NUCLEOTIDE SEQUENCE [LARGE SCALE GENOMIC DNA]</scope>
    <source>
        <strain evidence="1 2">RX1</strain>
    </source>
</reference>
<dbReference type="EMBL" id="CP136862">
    <property type="protein sequence ID" value="WOJ89034.1"/>
    <property type="molecule type" value="Genomic_DNA"/>
</dbReference>
<dbReference type="Proteomes" id="UP001626536">
    <property type="component" value="Chromosome"/>
</dbReference>
<dbReference type="RefSeq" id="WP_407338474.1">
    <property type="nucleotide sequence ID" value="NZ_CP136862.1"/>
</dbReference>
<sequence length="111" mass="12468">MLILIYAFDKRSLKQVLEHELELVSRIDSCRLLQRCIGDGGFNDLIKDQVIGPIAPTSTKDRAAMYKAGFIETHLACAQTSDFATYRRGVHALHDAFELPQIEPCRSTIGF</sequence>
<evidence type="ECO:0000313" key="1">
    <source>
        <dbReference type="EMBL" id="WOJ89034.1"/>
    </source>
</evidence>
<protein>
    <submittedName>
        <fullName evidence="1">Uncharacterized protein</fullName>
    </submittedName>
</protein>
<gene>
    <name evidence="1" type="ORF">RZS28_14660</name>
</gene>
<accession>A0ABZ0HP09</accession>
<proteinExistence type="predicted"/>
<organism evidence="1 2">
    <name type="scientific">Methylocapsa polymorpha</name>
    <dbReference type="NCBI Taxonomy" id="3080828"/>
    <lineage>
        <taxon>Bacteria</taxon>
        <taxon>Pseudomonadati</taxon>
        <taxon>Pseudomonadota</taxon>
        <taxon>Alphaproteobacteria</taxon>
        <taxon>Hyphomicrobiales</taxon>
        <taxon>Beijerinckiaceae</taxon>
        <taxon>Methylocapsa</taxon>
    </lineage>
</organism>